<dbReference type="RefSeq" id="WP_176638846.1">
    <property type="nucleotide sequence ID" value="NZ_JABXXP010000015.1"/>
</dbReference>
<proteinExistence type="predicted"/>
<protein>
    <recommendedName>
        <fullName evidence="1">Transcriptional regulator-like domain-containing protein</fullName>
    </recommendedName>
</protein>
<dbReference type="Pfam" id="PF20109">
    <property type="entry name" value="Trans_reg_dom"/>
    <property type="match status" value="1"/>
</dbReference>
<dbReference type="Proteomes" id="UP000534870">
    <property type="component" value="Unassembled WGS sequence"/>
</dbReference>
<accession>A0A7Y7M4J5</accession>
<reference evidence="2 3" key="1">
    <citation type="submission" date="2020-06" db="EMBL/GenBank/DDBJ databases">
        <title>Description of novel acetic acid bacteria.</title>
        <authorList>
            <person name="Sombolestani A."/>
        </authorList>
    </citation>
    <scope>NUCLEOTIDE SEQUENCE [LARGE SCALE GENOMIC DNA]</scope>
    <source>
        <strain evidence="2 3">LMG 31431</strain>
    </source>
</reference>
<evidence type="ECO:0000313" key="2">
    <source>
        <dbReference type="EMBL" id="NVN10057.1"/>
    </source>
</evidence>
<organism evidence="2 3">
    <name type="scientific">Nguyenibacter vanlangensis</name>
    <dbReference type="NCBI Taxonomy" id="1216886"/>
    <lineage>
        <taxon>Bacteria</taxon>
        <taxon>Pseudomonadati</taxon>
        <taxon>Pseudomonadota</taxon>
        <taxon>Alphaproteobacteria</taxon>
        <taxon>Acetobacterales</taxon>
        <taxon>Acetobacteraceae</taxon>
        <taxon>Nguyenibacter</taxon>
    </lineage>
</organism>
<gene>
    <name evidence="2" type="ORF">HUK84_02640</name>
</gene>
<sequence length="70" mass="8202">MDTRLDWYAPGFLDRALSLDLPEFAQEFLSLNDHYVRGYQALMSHHVTDAAARQRDLATFARPWGLRFPY</sequence>
<dbReference type="EMBL" id="JABXXP010000015">
    <property type="protein sequence ID" value="NVN10057.1"/>
    <property type="molecule type" value="Genomic_DNA"/>
</dbReference>
<dbReference type="InterPro" id="IPR045465">
    <property type="entry name" value="Trans_reg_dom"/>
</dbReference>
<feature type="domain" description="Transcriptional regulator-like" evidence="1">
    <location>
        <begin position="6"/>
        <end position="69"/>
    </location>
</feature>
<comment type="caution">
    <text evidence="2">The sequence shown here is derived from an EMBL/GenBank/DDBJ whole genome shotgun (WGS) entry which is preliminary data.</text>
</comment>
<name>A0A7Y7M4J5_9PROT</name>
<dbReference type="AlphaFoldDB" id="A0A7Y7M4J5"/>
<evidence type="ECO:0000259" key="1">
    <source>
        <dbReference type="Pfam" id="PF20109"/>
    </source>
</evidence>
<evidence type="ECO:0000313" key="3">
    <source>
        <dbReference type="Proteomes" id="UP000534870"/>
    </source>
</evidence>